<dbReference type="OrthoDB" id="9806163at2"/>
<sequence>MNYREDLPHEVEETRHVVIEMPDGVRLSARLWLPAGAENRPVPAILEYIPYRKNDHTAVRDSMMHGYFAGHGYACVRVDLRGSGDSEGILRDEYLQSELDDGVRVLDWIAAQPWCDGNIGMIGISWGGFNGLQIAAMRPDPLKAVITVCSTDDRYADDVHYMGGCLLGDNISWASQMFAYNSMPPDPEQVGDKWREMWLERLEANEPWLITWLQHQQRDGYWRHGSICEDWSDVQCPVMAVSGWADGYSNAVFRLLSNLETPRLGLVGPWSHKYPHIGEPGPAIGFLQECIRWWDKWLKGEESGIMEEPMLRAWMQDSMPPTTSYRQRPGRWVAEDGWPSANVEERAWRLMPGYRLLPQDDLREADGQYNPDDRPYISVESPLSTGLFAGKWCSYAATPDLPHDQRQEDGGALVFNSPRLTESIEILGAPVLEFEFESDRPVAMVAVRISDILPDDKATRVSYGVRNLAHSDDHAEVQPIGAGRHRVRVKLNHIAQHFPAGHRIRVAISTSYWPLAWPSPEPVKLKVFTDACRLLLPVRPPRGIDEDVHFAAAEAAPPIPTEQKGVEDHNWHVIYDLARDQYLLHVVDDDGIKHIADADIDYIDRTEEWYASIADEFESISAEVRARRGLRRGGWRPHTTTRTKLTCTAEHFIVTAELDAYEDDQRVFSRNWQRRIPRHGV</sequence>
<dbReference type="InterPro" id="IPR008979">
    <property type="entry name" value="Galactose-bd-like_sf"/>
</dbReference>
<dbReference type="GO" id="GO:0008239">
    <property type="term" value="F:dipeptidyl-peptidase activity"/>
    <property type="evidence" value="ECO:0007669"/>
    <property type="project" value="InterPro"/>
</dbReference>
<evidence type="ECO:0000256" key="1">
    <source>
        <dbReference type="ARBA" id="ARBA00022801"/>
    </source>
</evidence>
<keyword evidence="4" id="KW-1185">Reference proteome</keyword>
<organism evidence="3 4">
    <name type="scientific">Minwuia thermotolerans</name>
    <dbReference type="NCBI Taxonomy" id="2056226"/>
    <lineage>
        <taxon>Bacteria</taxon>
        <taxon>Pseudomonadati</taxon>
        <taxon>Pseudomonadota</taxon>
        <taxon>Alphaproteobacteria</taxon>
        <taxon>Minwuiales</taxon>
        <taxon>Minwuiaceae</taxon>
        <taxon>Minwuia</taxon>
    </lineage>
</organism>
<evidence type="ECO:0000259" key="2">
    <source>
        <dbReference type="SMART" id="SM00939"/>
    </source>
</evidence>
<gene>
    <name evidence="3" type="ORF">CVT23_19405</name>
</gene>
<dbReference type="RefSeq" id="WP_109794587.1">
    <property type="nucleotide sequence ID" value="NZ_PHIG01000052.1"/>
</dbReference>
<proteinExistence type="predicted"/>
<dbReference type="Pfam" id="PF08530">
    <property type="entry name" value="PepX_C"/>
    <property type="match status" value="1"/>
</dbReference>
<dbReference type="InterPro" id="IPR050585">
    <property type="entry name" value="Xaa-Pro_dipeptidyl-ppase/CocE"/>
</dbReference>
<dbReference type="PANTHER" id="PTHR43056">
    <property type="entry name" value="PEPTIDASE S9 PROLYL OLIGOPEPTIDASE"/>
    <property type="match status" value="1"/>
</dbReference>
<protein>
    <submittedName>
        <fullName evidence="3">Peptidase S15</fullName>
    </submittedName>
</protein>
<dbReference type="SMART" id="SM00939">
    <property type="entry name" value="PepX_C"/>
    <property type="match status" value="1"/>
</dbReference>
<name>A0A2M9FX28_9PROT</name>
<evidence type="ECO:0000313" key="4">
    <source>
        <dbReference type="Proteomes" id="UP000229498"/>
    </source>
</evidence>
<dbReference type="NCBIfam" id="TIGR00976">
    <property type="entry name" value="CocE_NonD"/>
    <property type="match status" value="1"/>
</dbReference>
<dbReference type="InterPro" id="IPR000383">
    <property type="entry name" value="Xaa-Pro-like_dom"/>
</dbReference>
<keyword evidence="1" id="KW-0378">Hydrolase</keyword>
<dbReference type="AlphaFoldDB" id="A0A2M9FX28"/>
<dbReference type="SUPFAM" id="SSF53474">
    <property type="entry name" value="alpha/beta-Hydrolases"/>
    <property type="match status" value="1"/>
</dbReference>
<dbReference type="Pfam" id="PF02129">
    <property type="entry name" value="Peptidase_S15"/>
    <property type="match status" value="1"/>
</dbReference>
<dbReference type="InterPro" id="IPR029058">
    <property type="entry name" value="AB_hydrolase_fold"/>
</dbReference>
<dbReference type="EMBL" id="PHIG01000052">
    <property type="protein sequence ID" value="PJK27989.1"/>
    <property type="molecule type" value="Genomic_DNA"/>
</dbReference>
<comment type="caution">
    <text evidence="3">The sequence shown here is derived from an EMBL/GenBank/DDBJ whole genome shotgun (WGS) entry which is preliminary data.</text>
</comment>
<feature type="domain" description="Xaa-Pro dipeptidyl-peptidase C-terminal" evidence="2">
    <location>
        <begin position="291"/>
        <end position="558"/>
    </location>
</feature>
<reference evidence="3 4" key="1">
    <citation type="submission" date="2017-11" db="EMBL/GenBank/DDBJ databases">
        <title>Draft genome sequence of Rhizobiales bacterium SY3-13.</title>
        <authorList>
            <person name="Sun C."/>
        </authorList>
    </citation>
    <scope>NUCLEOTIDE SEQUENCE [LARGE SCALE GENOMIC DNA]</scope>
    <source>
        <strain evidence="3 4">SY3-13</strain>
    </source>
</reference>
<dbReference type="SUPFAM" id="SSF49785">
    <property type="entry name" value="Galactose-binding domain-like"/>
    <property type="match status" value="1"/>
</dbReference>
<accession>A0A2M9FX28</accession>
<dbReference type="Proteomes" id="UP000229498">
    <property type="component" value="Unassembled WGS sequence"/>
</dbReference>
<evidence type="ECO:0000313" key="3">
    <source>
        <dbReference type="EMBL" id="PJK27989.1"/>
    </source>
</evidence>
<dbReference type="InterPro" id="IPR005674">
    <property type="entry name" value="CocE/Ser_esterase"/>
</dbReference>
<dbReference type="InterPro" id="IPR013736">
    <property type="entry name" value="Xaa-Pro_dipept_C"/>
</dbReference>
<dbReference type="PANTHER" id="PTHR43056:SF10">
    <property type="entry name" value="COCE_NOND FAMILY, PUTATIVE (AFU_ORTHOLOGUE AFUA_7G00600)-RELATED"/>
    <property type="match status" value="1"/>
</dbReference>
<dbReference type="Gene3D" id="3.40.50.1820">
    <property type="entry name" value="alpha/beta hydrolase"/>
    <property type="match status" value="2"/>
</dbReference>
<dbReference type="Gene3D" id="2.60.120.260">
    <property type="entry name" value="Galactose-binding domain-like"/>
    <property type="match status" value="1"/>
</dbReference>